<dbReference type="STRING" id="714943.Mucpa_0464"/>
<feature type="compositionally biased region" description="Polar residues" evidence="1">
    <location>
        <begin position="1"/>
        <end position="23"/>
    </location>
</feature>
<dbReference type="HOGENOM" id="CLU_1336256_0_0_10"/>
<proteinExistence type="predicted"/>
<organism evidence="2 3">
    <name type="scientific">Mucilaginibacter paludis DSM 18603</name>
    <dbReference type="NCBI Taxonomy" id="714943"/>
    <lineage>
        <taxon>Bacteria</taxon>
        <taxon>Pseudomonadati</taxon>
        <taxon>Bacteroidota</taxon>
        <taxon>Sphingobacteriia</taxon>
        <taxon>Sphingobacteriales</taxon>
        <taxon>Sphingobacteriaceae</taxon>
        <taxon>Mucilaginibacter</taxon>
    </lineage>
</organism>
<feature type="region of interest" description="Disordered" evidence="1">
    <location>
        <begin position="1"/>
        <end position="84"/>
    </location>
</feature>
<name>H1XZ73_9SPHI</name>
<evidence type="ECO:0000313" key="3">
    <source>
        <dbReference type="Proteomes" id="UP000002774"/>
    </source>
</evidence>
<gene>
    <name evidence="2" type="ORF">Mucpa_0464</name>
</gene>
<evidence type="ECO:0000256" key="1">
    <source>
        <dbReference type="SAM" id="MobiDB-lite"/>
    </source>
</evidence>
<reference evidence="2" key="1">
    <citation type="submission" date="2011-09" db="EMBL/GenBank/DDBJ databases">
        <title>The permanent draft genome of Mucilaginibacter paludis DSM 18603.</title>
        <authorList>
            <consortium name="US DOE Joint Genome Institute (JGI-PGF)"/>
            <person name="Lucas S."/>
            <person name="Han J."/>
            <person name="Lapidus A."/>
            <person name="Bruce D."/>
            <person name="Goodwin L."/>
            <person name="Pitluck S."/>
            <person name="Peters L."/>
            <person name="Kyrpides N."/>
            <person name="Mavromatis K."/>
            <person name="Ivanova N."/>
            <person name="Mikhailova N."/>
            <person name="Held B."/>
            <person name="Detter J.C."/>
            <person name="Tapia R."/>
            <person name="Han C."/>
            <person name="Land M."/>
            <person name="Hauser L."/>
            <person name="Markowitz V."/>
            <person name="Cheng J.-F."/>
            <person name="Hugenholtz P."/>
            <person name="Woyke T."/>
            <person name="Wu D."/>
            <person name="Tindall B."/>
            <person name="Brambilla E."/>
            <person name="Klenk H.-P."/>
            <person name="Eisen J.A."/>
        </authorList>
    </citation>
    <scope>NUCLEOTIDE SEQUENCE [LARGE SCALE GENOMIC DNA]</scope>
    <source>
        <strain evidence="2">DSM 18603</strain>
    </source>
</reference>
<dbReference type="Proteomes" id="UP000002774">
    <property type="component" value="Chromosome"/>
</dbReference>
<dbReference type="EMBL" id="CM001403">
    <property type="protein sequence ID" value="EHQ24658.1"/>
    <property type="molecule type" value="Genomic_DNA"/>
</dbReference>
<evidence type="ECO:0000313" key="2">
    <source>
        <dbReference type="EMBL" id="EHQ24658.1"/>
    </source>
</evidence>
<sequence length="196" mass="21510">MKTTVIGSAKAKNNSEVKNNIRPSVTGKEAKNNEADKDKAPAQTPQVEENQAPETKAGNGVTMDNQPADTIATPKGGEVKQAEPTKKEIKEQIIARPVFNLDTTVKLIGDLSKKITQRDKLRATIDNLDTFTIASNEDGDVTDSNKFYRCELVLHDDDGNEFVTKNAYIIEHVAQYVNSLCVEKLAEIEAEIVIPV</sequence>
<accession>H1XZ73</accession>
<dbReference type="RefSeq" id="WP_008504204.1">
    <property type="nucleotide sequence ID" value="NZ_CM001403.1"/>
</dbReference>
<dbReference type="OrthoDB" id="793497at2"/>
<feature type="compositionally biased region" description="Polar residues" evidence="1">
    <location>
        <begin position="43"/>
        <end position="53"/>
    </location>
</feature>
<protein>
    <submittedName>
        <fullName evidence="2">Uncharacterized protein</fullName>
    </submittedName>
</protein>
<feature type="compositionally biased region" description="Basic and acidic residues" evidence="1">
    <location>
        <begin position="28"/>
        <end position="40"/>
    </location>
</feature>
<dbReference type="AlphaFoldDB" id="H1XZ73"/>
<keyword evidence="3" id="KW-1185">Reference proteome</keyword>